<feature type="region of interest" description="Disordered" evidence="1">
    <location>
        <begin position="1"/>
        <end position="26"/>
    </location>
</feature>
<evidence type="ECO:0000259" key="3">
    <source>
        <dbReference type="Pfam" id="PF14258"/>
    </source>
</evidence>
<keyword evidence="2" id="KW-1133">Transmembrane helix</keyword>
<accession>A0ABS5TH00</accession>
<evidence type="ECO:0000313" key="4">
    <source>
        <dbReference type="EMBL" id="MBT0770320.1"/>
    </source>
</evidence>
<dbReference type="RefSeq" id="WP_214156620.1">
    <property type="nucleotide sequence ID" value="NZ_JAHBAY010000006.1"/>
</dbReference>
<gene>
    <name evidence="4" type="ORF">KIH74_15365</name>
</gene>
<dbReference type="Proteomes" id="UP001197247">
    <property type="component" value="Unassembled WGS sequence"/>
</dbReference>
<name>A0ABS5TH00_9ACTN</name>
<feature type="transmembrane region" description="Helical" evidence="2">
    <location>
        <begin position="38"/>
        <end position="60"/>
    </location>
</feature>
<evidence type="ECO:0000313" key="5">
    <source>
        <dbReference type="Proteomes" id="UP001197247"/>
    </source>
</evidence>
<sequence>MSLTQESSPLAGSPAEAPAAPAPPGAGRAGDLIRRWRWPLSVAAIIVIAVALVALVVPAASDARRLSPGNPAPDGSRALAQVLRGQGVEVVTADRSDEATAATTPGSTLVVTDTSLLAPEQLNRLAADDASRLILVEPDELTLSALAPQVRTAGYSNRVASRSPGCSVEAAVTAGDVRGGGHLYARSGGAVSGGVSICYPQSDSDDNSDVDTGTERGSYLVTVANNRQVVVVGQSDLLTNGHLGENGNAALALNTFGAQSSLVWYLPDPLEQVGAGERATLGELMPDWVIWSLIQLTLVVLVAMAWRARRFGRLVGEPLPVVVRAAETLEGRARLYRQFRARGRAASTLRTSALRRLATRLAVPAGTTPQQVVVQVAAATGRHPDEVGRVLLGPAPDSDAALVELADRLDELERAAGVSRARSGGRAAT</sequence>
<dbReference type="InterPro" id="IPR025646">
    <property type="entry name" value="DUF4350"/>
</dbReference>
<keyword evidence="2" id="KW-0812">Transmembrane</keyword>
<comment type="caution">
    <text evidence="4">The sequence shown here is derived from an EMBL/GenBank/DDBJ whole genome shotgun (WGS) entry which is preliminary data.</text>
</comment>
<feature type="compositionally biased region" description="Low complexity" evidence="1">
    <location>
        <begin position="7"/>
        <end position="26"/>
    </location>
</feature>
<dbReference type="EMBL" id="JAHBAY010000006">
    <property type="protein sequence ID" value="MBT0770320.1"/>
    <property type="molecule type" value="Genomic_DNA"/>
</dbReference>
<evidence type="ECO:0000256" key="1">
    <source>
        <dbReference type="SAM" id="MobiDB-lite"/>
    </source>
</evidence>
<keyword evidence="2" id="KW-0472">Membrane</keyword>
<organism evidence="4 5">
    <name type="scientific">Kineosporia corallincola</name>
    <dbReference type="NCBI Taxonomy" id="2835133"/>
    <lineage>
        <taxon>Bacteria</taxon>
        <taxon>Bacillati</taxon>
        <taxon>Actinomycetota</taxon>
        <taxon>Actinomycetes</taxon>
        <taxon>Kineosporiales</taxon>
        <taxon>Kineosporiaceae</taxon>
        <taxon>Kineosporia</taxon>
    </lineage>
</organism>
<dbReference type="Pfam" id="PF14258">
    <property type="entry name" value="DUF4350"/>
    <property type="match status" value="1"/>
</dbReference>
<evidence type="ECO:0000256" key="2">
    <source>
        <dbReference type="SAM" id="Phobius"/>
    </source>
</evidence>
<feature type="transmembrane region" description="Helical" evidence="2">
    <location>
        <begin position="288"/>
        <end position="306"/>
    </location>
</feature>
<reference evidence="4 5" key="1">
    <citation type="submission" date="2021-05" db="EMBL/GenBank/DDBJ databases">
        <title>Kineosporia and Streptomyces sp. nov. two new marine actinobacteria isolated from Coral.</title>
        <authorList>
            <person name="Buangrab K."/>
            <person name="Sutthacheep M."/>
            <person name="Yeemin T."/>
            <person name="Harunari E."/>
            <person name="Igarashi Y."/>
            <person name="Kanchanasin P."/>
            <person name="Tanasupawat S."/>
            <person name="Phongsopitanun W."/>
        </authorList>
    </citation>
    <scope>NUCLEOTIDE SEQUENCE [LARGE SCALE GENOMIC DNA]</scope>
    <source>
        <strain evidence="4 5">J2-2</strain>
    </source>
</reference>
<feature type="domain" description="DUF4350" evidence="3">
    <location>
        <begin position="69"/>
        <end position="254"/>
    </location>
</feature>
<proteinExistence type="predicted"/>
<protein>
    <submittedName>
        <fullName evidence="4">DUF4350 domain-containing protein</fullName>
    </submittedName>
</protein>
<keyword evidence="5" id="KW-1185">Reference proteome</keyword>